<feature type="transmembrane region" description="Helical" evidence="2">
    <location>
        <begin position="596"/>
        <end position="619"/>
    </location>
</feature>
<comment type="caution">
    <text evidence="4">The sequence shown here is derived from an EMBL/GenBank/DDBJ whole genome shotgun (WGS) entry which is preliminary data.</text>
</comment>
<dbReference type="eggNOG" id="COG5412">
    <property type="taxonomic scope" value="Bacteria"/>
</dbReference>
<evidence type="ECO:0000256" key="1">
    <source>
        <dbReference type="SAM" id="Coils"/>
    </source>
</evidence>
<dbReference type="InterPro" id="IPR016024">
    <property type="entry name" value="ARM-type_fold"/>
</dbReference>
<dbReference type="RefSeq" id="WP_004829081.1">
    <property type="nucleotide sequence ID" value="NZ_GG666049.1"/>
</dbReference>
<gene>
    <name evidence="4" type="ORF">HMPREF0072_1290</name>
</gene>
<dbReference type="InterPro" id="IPR011989">
    <property type="entry name" value="ARM-like"/>
</dbReference>
<keyword evidence="2" id="KW-1133">Transmembrane helix</keyword>
<sequence length="884" mass="93805">MAKEFELMFKLHANLGSKFKESFNQAKKATQDLKESISKANSTAGDIAGYKKTQLSLETNIAKQKQYKEELAALETEQIKAGGSSARLAAKIASKREQLERVNVKINETSNSLSQYETRLKEAGVDTSNLSKESARLAQEVEKARAAQEKTAKLGALQAENQKAIGETKSQLTSTIGVITAVGTATMVAMQKASDATDRVDKLSQKIGMSRQGFQEWDFILSQSGTNIEKMQVGMKTLVNRMEESAKGSGVGADALKRLGVSATDSSGNLKKQEQVMEEVVRKMQDMPEGAEKSKLAFDLFGKSGLELMPLLNSVGGSVDELKDKAHELGLVLSDEAIDAGVNFQDAMDQLKRSLGGVGTQILATLMPTVTEWAGQIAVLTGKVQKFAQEHPHLIQLLTKVAGGLLLAKAGALGLKLGFLQAKKGVFDILGTIERLKSANLIGGISKVKGLIMGMSGGILPVIAAITAIAVAIKLVMGNVDAIREKIRGVFGEGGVAIFDKFVATIRQIGGAIKGILGGGAAEGVSSFFDKFSQGSPIIESVKGVIESLTGTVSTIISVIAEAAQAILPTLISVITTVAEVVGGVLQAVLPVLLDMISQILPIIAGAAQTIIPLLAEAINRVAEDIAPIVNFLIPLFMELLNVLMPVIQALATVFTTVLGAAVQQISAIIQGLTGIFVGLIDFITGVFTGNWGQAWQGVKNIFKSAFDALVGIAKAPINAVISLVNKAIGGLNKIKIPDWVPGVGGKGINIPLVPQLWKGSAHAPDTFIAGEQGPELVMGGGGSKVFTAHTTKGIFTGLKESFISAKEMLTNFPTPNFAPAPGMAVVGAGGGMNIQIDSHPTFYMMSGDPHEMQKVLDENNEKIKREIKEEIEDDEENRRRRRY</sequence>
<keyword evidence="1" id="KW-0175">Coiled coil</keyword>
<feature type="transmembrane region" description="Helical" evidence="2">
    <location>
        <begin position="566"/>
        <end position="590"/>
    </location>
</feature>
<dbReference type="NCBIfam" id="TIGR01760">
    <property type="entry name" value="tape_meas_TP901"/>
    <property type="match status" value="1"/>
</dbReference>
<protein>
    <submittedName>
        <fullName evidence="4">Phage tail tape measure protein, TP901 family</fullName>
    </submittedName>
</protein>
<feature type="domain" description="Phage tail tape measure protein" evidence="3">
    <location>
        <begin position="109"/>
        <end position="302"/>
    </location>
</feature>
<name>C2BG20_9FIRM</name>
<reference evidence="4 5" key="1">
    <citation type="submission" date="2008-10" db="EMBL/GenBank/DDBJ databases">
        <authorList>
            <person name="Qin X."/>
            <person name="Bachman B."/>
            <person name="Battles P."/>
            <person name="Bell A."/>
            <person name="Bess C."/>
            <person name="Bickham C."/>
            <person name="Chaboub L."/>
            <person name="Chen D."/>
            <person name="Coyle M."/>
            <person name="Deiros D.R."/>
            <person name="Dinh H."/>
            <person name="Forbes L."/>
            <person name="Fowler G."/>
            <person name="Francisco L."/>
            <person name="Fu Q."/>
            <person name="Gubbala S."/>
            <person name="Hale W."/>
            <person name="Han Y."/>
            <person name="Hemphill L."/>
            <person name="Highlander S.K."/>
            <person name="Hirani K."/>
            <person name="Hogues M."/>
            <person name="Jackson L."/>
            <person name="Jakkamsetti A."/>
            <person name="Javaid M."/>
            <person name="Jiang H."/>
            <person name="Korchina V."/>
            <person name="Kovar C."/>
            <person name="Lara F."/>
            <person name="Lee S."/>
            <person name="Mata R."/>
            <person name="Mathew T."/>
            <person name="Moen C."/>
            <person name="Morales K."/>
            <person name="Munidasa M."/>
            <person name="Nazareth L."/>
            <person name="Ngo R."/>
            <person name="Nguyen L."/>
            <person name="Okwuonu G."/>
            <person name="Ongeri F."/>
            <person name="Patil S."/>
            <person name="Petrosino J."/>
            <person name="Pham C."/>
            <person name="Pham P."/>
            <person name="Pu L.-L."/>
            <person name="Puazo M."/>
            <person name="Raj R."/>
            <person name="Reid J."/>
            <person name="Rouhana J."/>
            <person name="Saada N."/>
            <person name="Shang Y."/>
            <person name="Simmons D."/>
            <person name="Thornton R."/>
            <person name="Warren J."/>
            <person name="Weissenberger G."/>
            <person name="Zhang J."/>
            <person name="Zhang L."/>
            <person name="Zhou C."/>
            <person name="Zhu D."/>
            <person name="Muzny D."/>
            <person name="Worley K."/>
            <person name="Gibbs R."/>
        </authorList>
    </citation>
    <scope>NUCLEOTIDE SEQUENCE [LARGE SCALE GENOMIC DNA]</scope>
    <source>
        <strain evidence="4 5">ATCC 51172</strain>
    </source>
</reference>
<evidence type="ECO:0000259" key="3">
    <source>
        <dbReference type="Pfam" id="PF10145"/>
    </source>
</evidence>
<keyword evidence="2" id="KW-0472">Membrane</keyword>
<dbReference type="EMBL" id="ABYO01000214">
    <property type="protein sequence ID" value="EEI86135.1"/>
    <property type="molecule type" value="Genomic_DNA"/>
</dbReference>
<accession>C2BG20</accession>
<organism evidence="4 5">
    <name type="scientific">Anaerococcus lactolyticus ATCC 51172</name>
    <dbReference type="NCBI Taxonomy" id="525254"/>
    <lineage>
        <taxon>Bacteria</taxon>
        <taxon>Bacillati</taxon>
        <taxon>Bacillota</taxon>
        <taxon>Tissierellia</taxon>
        <taxon>Tissierellales</taxon>
        <taxon>Peptoniphilaceae</taxon>
        <taxon>Anaerococcus</taxon>
    </lineage>
</organism>
<dbReference type="AlphaFoldDB" id="C2BG20"/>
<evidence type="ECO:0000313" key="5">
    <source>
        <dbReference type="Proteomes" id="UP000005984"/>
    </source>
</evidence>
<dbReference type="InterPro" id="IPR010090">
    <property type="entry name" value="Phage_tape_meas"/>
</dbReference>
<feature type="coiled-coil region" evidence="1">
    <location>
        <begin position="57"/>
        <end position="150"/>
    </location>
</feature>
<dbReference type="Gene3D" id="1.25.10.10">
    <property type="entry name" value="Leucine-rich Repeat Variant"/>
    <property type="match status" value="1"/>
</dbReference>
<dbReference type="HOGENOM" id="CLU_325890_0_0_9"/>
<proteinExistence type="predicted"/>
<dbReference type="Pfam" id="PF10145">
    <property type="entry name" value="PhageMin_Tail"/>
    <property type="match status" value="1"/>
</dbReference>
<dbReference type="Proteomes" id="UP000005984">
    <property type="component" value="Unassembled WGS sequence"/>
</dbReference>
<feature type="transmembrane region" description="Helical" evidence="2">
    <location>
        <begin position="669"/>
        <end position="690"/>
    </location>
</feature>
<dbReference type="SUPFAM" id="SSF48371">
    <property type="entry name" value="ARM repeat"/>
    <property type="match status" value="1"/>
</dbReference>
<dbReference type="STRING" id="525254.HMPREF0072_1290"/>
<keyword evidence="2" id="KW-0812">Transmembrane</keyword>
<feature type="transmembrane region" description="Helical" evidence="2">
    <location>
        <begin position="451"/>
        <end position="476"/>
    </location>
</feature>
<keyword evidence="5" id="KW-1185">Reference proteome</keyword>
<evidence type="ECO:0000313" key="4">
    <source>
        <dbReference type="EMBL" id="EEI86135.1"/>
    </source>
</evidence>
<dbReference type="eggNOG" id="COG5283">
    <property type="taxonomic scope" value="Bacteria"/>
</dbReference>
<evidence type="ECO:0000256" key="2">
    <source>
        <dbReference type="SAM" id="Phobius"/>
    </source>
</evidence>